<dbReference type="InterPro" id="IPR019775">
    <property type="entry name" value="WD40_repeat_CS"/>
</dbReference>
<dbReference type="EMBL" id="JACJIE010000029">
    <property type="protein sequence ID" value="MBA8948207.1"/>
    <property type="molecule type" value="Genomic_DNA"/>
</dbReference>
<dbReference type="PROSITE" id="PS50294">
    <property type="entry name" value="WD_REPEATS_REGION"/>
    <property type="match status" value="6"/>
</dbReference>
<dbReference type="AlphaFoldDB" id="A0AA40SKI8"/>
<gene>
    <name evidence="4" type="ORF">FHS33_006680</name>
</gene>
<evidence type="ECO:0000256" key="1">
    <source>
        <dbReference type="ARBA" id="ARBA00022574"/>
    </source>
</evidence>
<evidence type="ECO:0000313" key="4">
    <source>
        <dbReference type="EMBL" id="MBA8948207.1"/>
    </source>
</evidence>
<evidence type="ECO:0000313" key="5">
    <source>
        <dbReference type="Proteomes" id="UP000530412"/>
    </source>
</evidence>
<feature type="repeat" description="WD" evidence="3">
    <location>
        <begin position="88"/>
        <end position="119"/>
    </location>
</feature>
<dbReference type="Gene3D" id="2.130.10.10">
    <property type="entry name" value="YVTN repeat-like/Quinoprotein amine dehydrogenase"/>
    <property type="match status" value="3"/>
</dbReference>
<feature type="repeat" description="WD" evidence="3">
    <location>
        <begin position="46"/>
        <end position="87"/>
    </location>
</feature>
<feature type="repeat" description="WD" evidence="3">
    <location>
        <begin position="347"/>
        <end position="388"/>
    </location>
</feature>
<feature type="repeat" description="WD" evidence="3">
    <location>
        <begin position="218"/>
        <end position="252"/>
    </location>
</feature>
<proteinExistence type="predicted"/>
<dbReference type="RefSeq" id="WP_142197588.1">
    <property type="nucleotide sequence ID" value="NZ_BMSU01000031.1"/>
</dbReference>
<evidence type="ECO:0000256" key="3">
    <source>
        <dbReference type="PROSITE-ProRule" id="PRU00221"/>
    </source>
</evidence>
<organism evidence="4 5">
    <name type="scientific">Streptomyces calvus</name>
    <dbReference type="NCBI Taxonomy" id="67282"/>
    <lineage>
        <taxon>Bacteria</taxon>
        <taxon>Bacillati</taxon>
        <taxon>Actinomycetota</taxon>
        <taxon>Actinomycetes</taxon>
        <taxon>Kitasatosporales</taxon>
        <taxon>Streptomycetaceae</taxon>
        <taxon>Streptomyces</taxon>
    </lineage>
</organism>
<feature type="repeat" description="WD" evidence="3">
    <location>
        <begin position="266"/>
        <end position="306"/>
    </location>
</feature>
<keyword evidence="2" id="KW-0677">Repeat</keyword>
<keyword evidence="1 3" id="KW-0853">WD repeat</keyword>
<accession>A0AA40SKI8</accession>
<sequence length="457" mass="49476">MELDNDGSDSIWALAFTPDGRRLVAGEWDGDVSLWDISGGKKEATFAGLTDSVVDVTVSPDGLHVAASGHEDVVAVWDLTSHRLLTTLVGHQGFVWGAEYSPDGRTLATGGDDRVVRLWTPTGTLGLLERGEPWLDAELSPDGSHLGLAGQDGSARILDLRTGTARRLRGTGDGNTSVHAVAFSDDGSRFAAADESGRVLVWRTDDPLRPPGLPIAQWRAHKRTVRSLDFRPGHRHILATGSDDHTAGLWNLADSGADRPTRLHVLSGHSDGVQDVAFLGEDTVITAGLDSAANVWDFTDARLQRRLTHGAPVLDVAAGRKGLLATASWDDTVRLWDRGPESRPRVLASHTGGVFTAAFNRSGTRLATAGQDNTVRVWDTSDGRLLHTLEGHRRTVRSVAFMGEDGPIVSVSEDGTIRRWSLDAQQVLRQVCRVVGHLGENRWRQQLPQVPYEPGCR</sequence>
<dbReference type="Proteomes" id="UP000530412">
    <property type="component" value="Unassembled WGS sequence"/>
</dbReference>
<dbReference type="SMART" id="SM00320">
    <property type="entry name" value="WD40"/>
    <property type="match status" value="10"/>
</dbReference>
<dbReference type="CDD" id="cd00200">
    <property type="entry name" value="WD40"/>
    <property type="match status" value="1"/>
</dbReference>
<evidence type="ECO:0000256" key="2">
    <source>
        <dbReference type="ARBA" id="ARBA00022737"/>
    </source>
</evidence>
<feature type="repeat" description="WD" evidence="3">
    <location>
        <begin position="4"/>
        <end position="45"/>
    </location>
</feature>
<dbReference type="Pfam" id="PF00400">
    <property type="entry name" value="WD40"/>
    <property type="match status" value="9"/>
</dbReference>
<dbReference type="PANTHER" id="PTHR22847">
    <property type="entry name" value="WD40 REPEAT PROTEIN"/>
    <property type="match status" value="1"/>
</dbReference>
<dbReference type="PROSITE" id="PS00678">
    <property type="entry name" value="WD_REPEATS_1"/>
    <property type="match status" value="3"/>
</dbReference>
<dbReference type="InterPro" id="IPR015943">
    <property type="entry name" value="WD40/YVTN_repeat-like_dom_sf"/>
</dbReference>
<dbReference type="PROSITE" id="PS50082">
    <property type="entry name" value="WD_REPEATS_2"/>
    <property type="match status" value="8"/>
</dbReference>
<dbReference type="InterPro" id="IPR020472">
    <property type="entry name" value="WD40_PAC1"/>
</dbReference>
<name>A0AA40SKI8_9ACTN</name>
<dbReference type="PANTHER" id="PTHR22847:SF637">
    <property type="entry name" value="WD REPEAT DOMAIN 5B"/>
    <property type="match status" value="1"/>
</dbReference>
<dbReference type="InterPro" id="IPR011047">
    <property type="entry name" value="Quinoprotein_ADH-like_sf"/>
</dbReference>
<feature type="repeat" description="WD" evidence="3">
    <location>
        <begin position="389"/>
        <end position="430"/>
    </location>
</feature>
<feature type="repeat" description="WD" evidence="3">
    <location>
        <begin position="323"/>
        <end position="337"/>
    </location>
</feature>
<comment type="caution">
    <text evidence="4">The sequence shown here is derived from an EMBL/GenBank/DDBJ whole genome shotgun (WGS) entry which is preliminary data.</text>
</comment>
<protein>
    <submittedName>
        <fullName evidence="4">WD40 repeat protein</fullName>
    </submittedName>
</protein>
<reference evidence="4 5" key="1">
    <citation type="submission" date="2020-08" db="EMBL/GenBank/DDBJ databases">
        <title>Genomic Encyclopedia of Type Strains, Phase III (KMG-III): the genomes of soil and plant-associated and newly described type strains.</title>
        <authorList>
            <person name="Whitman W."/>
        </authorList>
    </citation>
    <scope>NUCLEOTIDE SEQUENCE [LARGE SCALE GENOMIC DNA]</scope>
    <source>
        <strain evidence="4 5">CECT 3271</strain>
    </source>
</reference>
<dbReference type="PRINTS" id="PR00320">
    <property type="entry name" value="GPROTEINBRPT"/>
</dbReference>
<dbReference type="SUPFAM" id="SSF50998">
    <property type="entry name" value="Quinoprotein alcohol dehydrogenase-like"/>
    <property type="match status" value="1"/>
</dbReference>
<dbReference type="InterPro" id="IPR001680">
    <property type="entry name" value="WD40_rpt"/>
</dbReference>